<feature type="compositionally biased region" description="Polar residues" evidence="1">
    <location>
        <begin position="123"/>
        <end position="134"/>
    </location>
</feature>
<proteinExistence type="predicted"/>
<dbReference type="AlphaFoldDB" id="A0A6A6ULC1"/>
<organism evidence="2 3">
    <name type="scientific">Microthyrium microscopicum</name>
    <dbReference type="NCBI Taxonomy" id="703497"/>
    <lineage>
        <taxon>Eukaryota</taxon>
        <taxon>Fungi</taxon>
        <taxon>Dikarya</taxon>
        <taxon>Ascomycota</taxon>
        <taxon>Pezizomycotina</taxon>
        <taxon>Dothideomycetes</taxon>
        <taxon>Dothideomycetes incertae sedis</taxon>
        <taxon>Microthyriales</taxon>
        <taxon>Microthyriaceae</taxon>
        <taxon>Microthyrium</taxon>
    </lineage>
</organism>
<sequence>MTNAFRSTWYKNPKSIIALGVLKHHCHCGRAIKHCLGGHEVCCERYHGTAFRDNNEDGKCEHCNRGYTTRQARLKEIAKQLSKIGDLTGESQAGKGIFAEPAGAVLPSGPPVPVDEPVDTPGIAQTSGVSTPNGKASSAKEKRAAKALEKAMKSAEKAKKGGLVTPAWLIQKVETILPEPERNQLLQDLDAVMRYKSSMSTAILTDEMMEALLEDPTAPVDSKAVENAIELLRPQKRVDSSEVRKLYSELTRLILSLFEADRGEEIETRKRRISYALWTQRGNVSMN</sequence>
<keyword evidence="3" id="KW-1185">Reference proteome</keyword>
<reference evidence="2" key="1">
    <citation type="journal article" date="2020" name="Stud. Mycol.">
        <title>101 Dothideomycetes genomes: a test case for predicting lifestyles and emergence of pathogens.</title>
        <authorList>
            <person name="Haridas S."/>
            <person name="Albert R."/>
            <person name="Binder M."/>
            <person name="Bloem J."/>
            <person name="Labutti K."/>
            <person name="Salamov A."/>
            <person name="Andreopoulos B."/>
            <person name="Baker S."/>
            <person name="Barry K."/>
            <person name="Bills G."/>
            <person name="Bluhm B."/>
            <person name="Cannon C."/>
            <person name="Castanera R."/>
            <person name="Culley D."/>
            <person name="Daum C."/>
            <person name="Ezra D."/>
            <person name="Gonzalez J."/>
            <person name="Henrissat B."/>
            <person name="Kuo A."/>
            <person name="Liang C."/>
            <person name="Lipzen A."/>
            <person name="Lutzoni F."/>
            <person name="Magnuson J."/>
            <person name="Mondo S."/>
            <person name="Nolan M."/>
            <person name="Ohm R."/>
            <person name="Pangilinan J."/>
            <person name="Park H.-J."/>
            <person name="Ramirez L."/>
            <person name="Alfaro M."/>
            <person name="Sun H."/>
            <person name="Tritt A."/>
            <person name="Yoshinaga Y."/>
            <person name="Zwiers L.-H."/>
            <person name="Turgeon B."/>
            <person name="Goodwin S."/>
            <person name="Spatafora J."/>
            <person name="Crous P."/>
            <person name="Grigoriev I."/>
        </authorList>
    </citation>
    <scope>NUCLEOTIDE SEQUENCE</scope>
    <source>
        <strain evidence="2">CBS 115976</strain>
    </source>
</reference>
<evidence type="ECO:0000313" key="2">
    <source>
        <dbReference type="EMBL" id="KAF2671694.1"/>
    </source>
</evidence>
<accession>A0A6A6ULC1</accession>
<gene>
    <name evidence="2" type="ORF">BT63DRAFT_452196</name>
</gene>
<evidence type="ECO:0000313" key="3">
    <source>
        <dbReference type="Proteomes" id="UP000799302"/>
    </source>
</evidence>
<dbReference type="Proteomes" id="UP000799302">
    <property type="component" value="Unassembled WGS sequence"/>
</dbReference>
<evidence type="ECO:0000256" key="1">
    <source>
        <dbReference type="SAM" id="MobiDB-lite"/>
    </source>
</evidence>
<protein>
    <submittedName>
        <fullName evidence="2">Uncharacterized protein</fullName>
    </submittedName>
</protein>
<name>A0A6A6ULC1_9PEZI</name>
<dbReference type="EMBL" id="MU004232">
    <property type="protein sequence ID" value="KAF2671694.1"/>
    <property type="molecule type" value="Genomic_DNA"/>
</dbReference>
<feature type="region of interest" description="Disordered" evidence="1">
    <location>
        <begin position="119"/>
        <end position="139"/>
    </location>
</feature>